<evidence type="ECO:0000313" key="4">
    <source>
        <dbReference type="Proteomes" id="UP000254040"/>
    </source>
</evidence>
<dbReference type="Proteomes" id="UP000254040">
    <property type="component" value="Unassembled WGS sequence"/>
</dbReference>
<dbReference type="AlphaFoldDB" id="A0A378K1M0"/>
<name>A0A378K1M0_9GAMM</name>
<reference evidence="2 4" key="2">
    <citation type="submission" date="2018-06" db="EMBL/GenBank/DDBJ databases">
        <authorList>
            <consortium name="Pathogen Informatics"/>
            <person name="Doyle S."/>
        </authorList>
    </citation>
    <scope>NUCLEOTIDE SEQUENCE [LARGE SCALE GENOMIC DNA]</scope>
    <source>
        <strain evidence="2 4">NCTC12239</strain>
    </source>
</reference>
<dbReference type="Proteomes" id="UP000054985">
    <property type="component" value="Unassembled WGS sequence"/>
</dbReference>
<dbReference type="RefSeq" id="WP_028384965.1">
    <property type="nucleotide sequence ID" value="NZ_CAAAJG010000011.1"/>
</dbReference>
<evidence type="ECO:0000313" key="1">
    <source>
        <dbReference type="EMBL" id="KTD37374.1"/>
    </source>
</evidence>
<dbReference type="EMBL" id="LNYN01000013">
    <property type="protein sequence ID" value="KTD37374.1"/>
    <property type="molecule type" value="Genomic_DNA"/>
</dbReference>
<dbReference type="EMBL" id="UGOG01000001">
    <property type="protein sequence ID" value="STX63149.1"/>
    <property type="molecule type" value="Genomic_DNA"/>
</dbReference>
<proteinExistence type="predicted"/>
<protein>
    <submittedName>
        <fullName evidence="2">Uncharacterized protein</fullName>
    </submittedName>
</protein>
<accession>A0A378K1M0</accession>
<evidence type="ECO:0000313" key="2">
    <source>
        <dbReference type="EMBL" id="STX63149.1"/>
    </source>
</evidence>
<keyword evidence="3" id="KW-1185">Reference proteome</keyword>
<evidence type="ECO:0000313" key="3">
    <source>
        <dbReference type="Proteomes" id="UP000054985"/>
    </source>
</evidence>
<sequence>MCPPLDDASNPLYNQAVSEQINRLINWPQNFHSSRALFSLPEPYSQQELKDYIIKRQNEESYLTQLNVCGYTLWNGGYKRVDKIESAKALLFLMEYTHFIDCGQDLLGALFDMYKKTCQWYEDEQKNRENHHAWYTPPKKIYADQRGFYEIESNNKY</sequence>
<reference evidence="1 3" key="1">
    <citation type="submission" date="2015-11" db="EMBL/GenBank/DDBJ databases">
        <title>Genomic analysis of 38 Legionella species identifies large and diverse effector repertoires.</title>
        <authorList>
            <person name="Burstein D."/>
            <person name="Amaro F."/>
            <person name="Zusman T."/>
            <person name="Lifshitz Z."/>
            <person name="Cohen O."/>
            <person name="Gilbert J.A."/>
            <person name="Pupko T."/>
            <person name="Shuman H.A."/>
            <person name="Segal G."/>
        </authorList>
    </citation>
    <scope>NUCLEOTIDE SEQUENCE [LARGE SCALE GENOMIC DNA]</scope>
    <source>
        <strain evidence="1 3">ATCC 43877</strain>
    </source>
</reference>
<gene>
    <name evidence="1" type="ORF">Lmor_0566</name>
    <name evidence="2" type="ORF">NCTC12239_02091</name>
</gene>
<dbReference type="STRING" id="39962.Lmor_0566"/>
<organism evidence="2 4">
    <name type="scientific">Legionella moravica</name>
    <dbReference type="NCBI Taxonomy" id="39962"/>
    <lineage>
        <taxon>Bacteria</taxon>
        <taxon>Pseudomonadati</taxon>
        <taxon>Pseudomonadota</taxon>
        <taxon>Gammaproteobacteria</taxon>
        <taxon>Legionellales</taxon>
        <taxon>Legionellaceae</taxon>
        <taxon>Legionella</taxon>
    </lineage>
</organism>